<dbReference type="GO" id="GO:0020037">
    <property type="term" value="F:heme binding"/>
    <property type="evidence" value="ECO:0007669"/>
    <property type="project" value="InterPro"/>
</dbReference>
<dbReference type="InterPro" id="IPR012292">
    <property type="entry name" value="Globin/Proto"/>
</dbReference>
<dbReference type="SUPFAM" id="SSF46458">
    <property type="entry name" value="Globin-like"/>
    <property type="match status" value="1"/>
</dbReference>
<feature type="non-terminal residue" evidence="1">
    <location>
        <position position="1"/>
    </location>
</feature>
<evidence type="ECO:0000313" key="1">
    <source>
        <dbReference type="EMBL" id="CAJ0564373.1"/>
    </source>
</evidence>
<sequence length="75" mass="8948">MRRLSAKQRRILKATFAELEADGVKYILRVFVLLFSEHPGYKQIWPQFRQIPDSALINAIELKRKRQNPFVVYIM</sequence>
<comment type="caution">
    <text evidence="1">The sequence shown here is derived from an EMBL/GenBank/DDBJ whole genome shotgun (WGS) entry which is preliminary data.</text>
</comment>
<gene>
    <name evidence="1" type="ORF">MSPICULIGERA_LOCUS3050</name>
</gene>
<protein>
    <submittedName>
        <fullName evidence="1">Uncharacterized protein</fullName>
    </submittedName>
</protein>
<proteinExistence type="predicted"/>
<accession>A0AA36C9P3</accession>
<dbReference type="GO" id="GO:0019825">
    <property type="term" value="F:oxygen binding"/>
    <property type="evidence" value="ECO:0007669"/>
    <property type="project" value="InterPro"/>
</dbReference>
<reference evidence="1" key="1">
    <citation type="submission" date="2023-06" db="EMBL/GenBank/DDBJ databases">
        <authorList>
            <person name="Delattre M."/>
        </authorList>
    </citation>
    <scope>NUCLEOTIDE SEQUENCE</scope>
    <source>
        <strain evidence="1">AF72</strain>
    </source>
</reference>
<keyword evidence="2" id="KW-1185">Reference proteome</keyword>
<evidence type="ECO:0000313" key="2">
    <source>
        <dbReference type="Proteomes" id="UP001177023"/>
    </source>
</evidence>
<organism evidence="1 2">
    <name type="scientific">Mesorhabditis spiculigera</name>
    <dbReference type="NCBI Taxonomy" id="96644"/>
    <lineage>
        <taxon>Eukaryota</taxon>
        <taxon>Metazoa</taxon>
        <taxon>Ecdysozoa</taxon>
        <taxon>Nematoda</taxon>
        <taxon>Chromadorea</taxon>
        <taxon>Rhabditida</taxon>
        <taxon>Rhabditina</taxon>
        <taxon>Rhabditomorpha</taxon>
        <taxon>Rhabditoidea</taxon>
        <taxon>Rhabditidae</taxon>
        <taxon>Mesorhabditinae</taxon>
        <taxon>Mesorhabditis</taxon>
    </lineage>
</organism>
<dbReference type="AlphaFoldDB" id="A0AA36C9P3"/>
<dbReference type="Proteomes" id="UP001177023">
    <property type="component" value="Unassembled WGS sequence"/>
</dbReference>
<dbReference type="EMBL" id="CATQJA010000866">
    <property type="protein sequence ID" value="CAJ0564373.1"/>
    <property type="molecule type" value="Genomic_DNA"/>
</dbReference>
<name>A0AA36C9P3_9BILA</name>
<dbReference type="InterPro" id="IPR009050">
    <property type="entry name" value="Globin-like_sf"/>
</dbReference>
<dbReference type="Gene3D" id="1.10.490.10">
    <property type="entry name" value="Globins"/>
    <property type="match status" value="1"/>
</dbReference>